<dbReference type="Proteomes" id="UP000070284">
    <property type="component" value="Unassembled WGS sequence"/>
</dbReference>
<organism evidence="1 2">
    <name type="scientific">candidate division MSBL1 archaeon SCGC-AAA259E19</name>
    <dbReference type="NCBI Taxonomy" id="1698264"/>
    <lineage>
        <taxon>Archaea</taxon>
        <taxon>Methanobacteriati</taxon>
        <taxon>Methanobacteriota</taxon>
        <taxon>candidate division MSBL1</taxon>
    </lineage>
</organism>
<sequence length="90" mass="9821">MRFLFFYLPTPPRVGGIGAVNPSCSAPAAGGNCPNVRVAKSVRGEGRTGLEHTSYLQAEEARICLAREKRAPKNSWPDQQERAVILIVIE</sequence>
<evidence type="ECO:0000313" key="1">
    <source>
        <dbReference type="EMBL" id="KXA94855.1"/>
    </source>
</evidence>
<proteinExistence type="predicted"/>
<keyword evidence="2" id="KW-1185">Reference proteome</keyword>
<accession>A0A133UKV8</accession>
<name>A0A133UKV8_9EURY</name>
<gene>
    <name evidence="1" type="ORF">AKJ65_03260</name>
</gene>
<reference evidence="1 2" key="1">
    <citation type="journal article" date="2016" name="Sci. Rep.">
        <title>Metabolic traits of an uncultured archaeal lineage -MSBL1- from brine pools of the Red Sea.</title>
        <authorList>
            <person name="Mwirichia R."/>
            <person name="Alam I."/>
            <person name="Rashid M."/>
            <person name="Vinu M."/>
            <person name="Ba-Alawi W."/>
            <person name="Anthony Kamau A."/>
            <person name="Kamanda Ngugi D."/>
            <person name="Goker M."/>
            <person name="Klenk H.P."/>
            <person name="Bajic V."/>
            <person name="Stingl U."/>
        </authorList>
    </citation>
    <scope>NUCLEOTIDE SEQUENCE [LARGE SCALE GENOMIC DNA]</scope>
    <source>
        <strain evidence="1">SCGC-AAA259E19</strain>
    </source>
</reference>
<protein>
    <submittedName>
        <fullName evidence="1">Uncharacterized protein</fullName>
    </submittedName>
</protein>
<dbReference type="AlphaFoldDB" id="A0A133UKV8"/>
<comment type="caution">
    <text evidence="1">The sequence shown here is derived from an EMBL/GenBank/DDBJ whole genome shotgun (WGS) entry which is preliminary data.</text>
</comment>
<dbReference type="EMBL" id="LHXO01000036">
    <property type="protein sequence ID" value="KXA94855.1"/>
    <property type="molecule type" value="Genomic_DNA"/>
</dbReference>
<evidence type="ECO:0000313" key="2">
    <source>
        <dbReference type="Proteomes" id="UP000070284"/>
    </source>
</evidence>